<dbReference type="PROSITE" id="PS51340">
    <property type="entry name" value="MOSC"/>
    <property type="match status" value="1"/>
</dbReference>
<name>A0A117PPM8_9ACTN</name>
<dbReference type="InterPro" id="IPR052716">
    <property type="entry name" value="MOSC_domain"/>
</dbReference>
<dbReference type="GO" id="GO:0030170">
    <property type="term" value="F:pyridoxal phosphate binding"/>
    <property type="evidence" value="ECO:0007669"/>
    <property type="project" value="InterPro"/>
</dbReference>
<evidence type="ECO:0000313" key="2">
    <source>
        <dbReference type="EMBL" id="KUM84785.1"/>
    </source>
</evidence>
<dbReference type="GO" id="GO:0003824">
    <property type="term" value="F:catalytic activity"/>
    <property type="evidence" value="ECO:0007669"/>
    <property type="project" value="InterPro"/>
</dbReference>
<gene>
    <name evidence="2" type="ORF">AQI94_29985</name>
</gene>
<dbReference type="InterPro" id="IPR011037">
    <property type="entry name" value="Pyrv_Knase-like_insert_dom_sf"/>
</dbReference>
<protein>
    <submittedName>
        <fullName evidence="2">Molybdenum cofactor biosysynthesis protein</fullName>
    </submittedName>
</protein>
<accession>A0A117PPM8</accession>
<dbReference type="PANTHER" id="PTHR36930:SF1">
    <property type="entry name" value="MOSC DOMAIN-CONTAINING PROTEIN"/>
    <property type="match status" value="1"/>
</dbReference>
<proteinExistence type="predicted"/>
<sequence>MTAVSSNGEYSFTKPNRDSIRLLAGLGVEGDVHAGVTVKHRSRVAQDPTQPNLRQVHLMHEELFAEVVGAGFKVAPGELGENITTRGIDLLGLSVGTLLRIGDSAVLEITGLRNPCLQIDTFQDGLLKQVVGRDDAGKIVRKAGIMSIVREGGVVRPGDTIDVERPSGPHRPLDRV</sequence>
<dbReference type="OrthoDB" id="9786134at2"/>
<feature type="domain" description="MOSC" evidence="1">
    <location>
        <begin position="14"/>
        <end position="164"/>
    </location>
</feature>
<dbReference type="AlphaFoldDB" id="A0A117PPM8"/>
<dbReference type="Proteomes" id="UP000053039">
    <property type="component" value="Unassembled WGS sequence"/>
</dbReference>
<dbReference type="GO" id="GO:0030151">
    <property type="term" value="F:molybdenum ion binding"/>
    <property type="evidence" value="ECO:0007669"/>
    <property type="project" value="InterPro"/>
</dbReference>
<comment type="caution">
    <text evidence="2">The sequence shown here is derived from an EMBL/GenBank/DDBJ whole genome shotgun (WGS) entry which is preliminary data.</text>
</comment>
<organism evidence="2 3">
    <name type="scientific">Streptomyces pseudovenezuelae</name>
    <dbReference type="NCBI Taxonomy" id="67350"/>
    <lineage>
        <taxon>Bacteria</taxon>
        <taxon>Bacillati</taxon>
        <taxon>Actinomycetota</taxon>
        <taxon>Actinomycetes</taxon>
        <taxon>Kitasatosporales</taxon>
        <taxon>Streptomycetaceae</taxon>
        <taxon>Streptomyces</taxon>
        <taxon>Streptomyces aurantiacus group</taxon>
    </lineage>
</organism>
<dbReference type="EMBL" id="LMWM01000030">
    <property type="protein sequence ID" value="KUM84785.1"/>
    <property type="molecule type" value="Genomic_DNA"/>
</dbReference>
<evidence type="ECO:0000259" key="1">
    <source>
        <dbReference type="PROSITE" id="PS51340"/>
    </source>
</evidence>
<dbReference type="Gene3D" id="2.40.33.20">
    <property type="entry name" value="PK beta-barrel domain-like"/>
    <property type="match status" value="1"/>
</dbReference>
<dbReference type="SUPFAM" id="SSF50800">
    <property type="entry name" value="PK beta-barrel domain-like"/>
    <property type="match status" value="1"/>
</dbReference>
<evidence type="ECO:0000313" key="3">
    <source>
        <dbReference type="Proteomes" id="UP000053039"/>
    </source>
</evidence>
<reference evidence="2 3" key="1">
    <citation type="submission" date="2015-10" db="EMBL/GenBank/DDBJ databases">
        <title>Draft genome sequence of Streptomyces pseudovenezuelae DSM 40212, type strain for the species Streptomyces pseudovenezuelae.</title>
        <authorList>
            <person name="Ruckert C."/>
            <person name="Winkler A."/>
            <person name="Kalinowski J."/>
            <person name="Kampfer P."/>
            <person name="Glaeser S."/>
        </authorList>
    </citation>
    <scope>NUCLEOTIDE SEQUENCE [LARGE SCALE GENOMIC DNA]</scope>
    <source>
        <strain evidence="2 3">DSM 40212</strain>
    </source>
</reference>
<dbReference type="Pfam" id="PF03473">
    <property type="entry name" value="MOSC"/>
    <property type="match status" value="1"/>
</dbReference>
<dbReference type="InterPro" id="IPR005302">
    <property type="entry name" value="MoCF_Sase_C"/>
</dbReference>
<dbReference type="PANTHER" id="PTHR36930">
    <property type="entry name" value="METAL-SULFUR CLUSTER BIOSYNTHESIS PROTEINS YUAD-RELATED"/>
    <property type="match status" value="1"/>
</dbReference>